<evidence type="ECO:0000313" key="1">
    <source>
        <dbReference type="EMBL" id="QHS91509.1"/>
    </source>
</evidence>
<accession>A0A6C0BIX5</accession>
<sequence>MGNQNLDASVTTMKQRSATLYNYRLATINASLAQNPVLVVLPEQTSDMTGEVPPARQYGALVVQQYSTIRTTGNYPLNERNPGGR</sequence>
<name>A0A6C0BIX5_9ZZZZ</name>
<organism evidence="1">
    <name type="scientific">viral metagenome</name>
    <dbReference type="NCBI Taxonomy" id="1070528"/>
    <lineage>
        <taxon>unclassified sequences</taxon>
        <taxon>metagenomes</taxon>
        <taxon>organismal metagenomes</taxon>
    </lineage>
</organism>
<dbReference type="AlphaFoldDB" id="A0A6C0BIX5"/>
<protein>
    <submittedName>
        <fullName evidence="1">Uncharacterized protein</fullName>
    </submittedName>
</protein>
<reference evidence="1" key="1">
    <citation type="journal article" date="2020" name="Nature">
        <title>Giant virus diversity and host interactions through global metagenomics.</title>
        <authorList>
            <person name="Schulz F."/>
            <person name="Roux S."/>
            <person name="Paez-Espino D."/>
            <person name="Jungbluth S."/>
            <person name="Walsh D.A."/>
            <person name="Denef V.J."/>
            <person name="McMahon K.D."/>
            <person name="Konstantinidis K.T."/>
            <person name="Eloe-Fadrosh E.A."/>
            <person name="Kyrpides N.C."/>
            <person name="Woyke T."/>
        </authorList>
    </citation>
    <scope>NUCLEOTIDE SEQUENCE</scope>
    <source>
        <strain evidence="1">GVMAG-M-3300013006-15</strain>
    </source>
</reference>
<dbReference type="EMBL" id="MN739162">
    <property type="protein sequence ID" value="QHS91509.1"/>
    <property type="molecule type" value="Genomic_DNA"/>
</dbReference>
<proteinExistence type="predicted"/>